<evidence type="ECO:0000256" key="7">
    <source>
        <dbReference type="RuleBase" id="RU000461"/>
    </source>
</evidence>
<protein>
    <recommendedName>
        <fullName evidence="10">Cytochrome P450</fullName>
    </recommendedName>
</protein>
<dbReference type="Pfam" id="PF00067">
    <property type="entry name" value="p450"/>
    <property type="match status" value="1"/>
</dbReference>
<keyword evidence="5 7" id="KW-0408">Iron</keyword>
<dbReference type="InterPro" id="IPR050196">
    <property type="entry name" value="Cytochrome_P450_Monoox"/>
</dbReference>
<organism evidence="8 9">
    <name type="scientific">Marasmius crinis-equi</name>
    <dbReference type="NCBI Taxonomy" id="585013"/>
    <lineage>
        <taxon>Eukaryota</taxon>
        <taxon>Fungi</taxon>
        <taxon>Dikarya</taxon>
        <taxon>Basidiomycota</taxon>
        <taxon>Agaricomycotina</taxon>
        <taxon>Agaricomycetes</taxon>
        <taxon>Agaricomycetidae</taxon>
        <taxon>Agaricales</taxon>
        <taxon>Marasmiineae</taxon>
        <taxon>Marasmiaceae</taxon>
        <taxon>Marasmius</taxon>
    </lineage>
</organism>
<keyword evidence="4 7" id="KW-0560">Oxidoreductase</keyword>
<reference evidence="8 9" key="1">
    <citation type="submission" date="2024-02" db="EMBL/GenBank/DDBJ databases">
        <title>A draft genome for the cacao thread blight pathogen Marasmius crinis-equi.</title>
        <authorList>
            <person name="Cohen S.P."/>
            <person name="Baruah I.K."/>
            <person name="Amoako-Attah I."/>
            <person name="Bukari Y."/>
            <person name="Meinhardt L.W."/>
            <person name="Bailey B.A."/>
        </authorList>
    </citation>
    <scope>NUCLEOTIDE SEQUENCE [LARGE SCALE GENOMIC DNA]</scope>
    <source>
        <strain evidence="8 9">GH-76</strain>
    </source>
</reference>
<accession>A0ABR3F3H9</accession>
<evidence type="ECO:0000256" key="1">
    <source>
        <dbReference type="ARBA" id="ARBA00010617"/>
    </source>
</evidence>
<dbReference type="PROSITE" id="PS00086">
    <property type="entry name" value="CYTOCHROME_P450"/>
    <property type="match status" value="1"/>
</dbReference>
<dbReference type="PRINTS" id="PR00385">
    <property type="entry name" value="P450"/>
</dbReference>
<evidence type="ECO:0000313" key="9">
    <source>
        <dbReference type="Proteomes" id="UP001465976"/>
    </source>
</evidence>
<dbReference type="Proteomes" id="UP001465976">
    <property type="component" value="Unassembled WGS sequence"/>
</dbReference>
<dbReference type="InterPro" id="IPR001128">
    <property type="entry name" value="Cyt_P450"/>
</dbReference>
<gene>
    <name evidence="8" type="ORF">V5O48_012184</name>
</gene>
<proteinExistence type="inferred from homology"/>
<evidence type="ECO:0000313" key="8">
    <source>
        <dbReference type="EMBL" id="KAL0569773.1"/>
    </source>
</evidence>
<keyword evidence="3 7" id="KW-0479">Metal-binding</keyword>
<comment type="similarity">
    <text evidence="1 7">Belongs to the cytochrome P450 family.</text>
</comment>
<keyword evidence="6 7" id="KW-0503">Monooxygenase</keyword>
<dbReference type="EMBL" id="JBAHYK010001054">
    <property type="protein sequence ID" value="KAL0569773.1"/>
    <property type="molecule type" value="Genomic_DNA"/>
</dbReference>
<dbReference type="Gene3D" id="1.10.630.10">
    <property type="entry name" value="Cytochrome P450"/>
    <property type="match status" value="1"/>
</dbReference>
<dbReference type="SUPFAM" id="SSF48264">
    <property type="entry name" value="Cytochrome P450"/>
    <property type="match status" value="1"/>
</dbReference>
<evidence type="ECO:0000256" key="6">
    <source>
        <dbReference type="ARBA" id="ARBA00023033"/>
    </source>
</evidence>
<evidence type="ECO:0000256" key="2">
    <source>
        <dbReference type="ARBA" id="ARBA00022617"/>
    </source>
</evidence>
<dbReference type="InterPro" id="IPR002401">
    <property type="entry name" value="Cyt_P450_E_grp-I"/>
</dbReference>
<evidence type="ECO:0008006" key="10">
    <source>
        <dbReference type="Google" id="ProtNLM"/>
    </source>
</evidence>
<keyword evidence="9" id="KW-1185">Reference proteome</keyword>
<dbReference type="InterPro" id="IPR017972">
    <property type="entry name" value="Cyt_P450_CS"/>
</dbReference>
<keyword evidence="2 7" id="KW-0349">Heme</keyword>
<evidence type="ECO:0000256" key="5">
    <source>
        <dbReference type="ARBA" id="ARBA00023004"/>
    </source>
</evidence>
<name>A0ABR3F3H9_9AGAR</name>
<dbReference type="PANTHER" id="PTHR24291">
    <property type="entry name" value="CYTOCHROME P450 FAMILY 4"/>
    <property type="match status" value="1"/>
</dbReference>
<evidence type="ECO:0000256" key="3">
    <source>
        <dbReference type="ARBA" id="ARBA00022723"/>
    </source>
</evidence>
<comment type="caution">
    <text evidence="8">The sequence shown here is derived from an EMBL/GenBank/DDBJ whole genome shotgun (WGS) entry which is preliminary data.</text>
</comment>
<dbReference type="PANTHER" id="PTHR24291:SF50">
    <property type="entry name" value="BIFUNCTIONAL ALBAFLAVENONE MONOOXYGENASE_TERPENE SYNTHASE"/>
    <property type="match status" value="1"/>
</dbReference>
<sequence>MANLTSAWSLVYDSLRLNLTHPSGRHIHVDLVKTSLTLFGIFVVGRVVNFYRNLRKVNYLPGQRPPFIPLGLPGALFPTSWWNAGADLHWIRRKDLYKNSETISIVPWLVGRPLVYSSNLDVLRYVSSSQKSCFIKPENASKSLLLFGINLAAADGDVWRRHRRIMGPAFNSKLYQLVWEQTIKTYRDMVQAEGWESQNTVQISAIQTYTFKFALLVLGICAFGFNFDWSAPPETAEGEMTVQEAIRTLLDANMMLSFAPQWVQNLPFNRFRRPQDAYNQLTRFMQDQVKHRKAEVRGQTREEYKRDAFSMLVQANEDAEGKYRLNDEELIGNVFVMLFAGHETSAHTLAATLGFLAVNEDAQQEVLQEIIDVIGYDRDPVRSSLISVKELPEDPLACQEFDDYNNLNKVLSAFYEALRLFPSGHIMIREATEDTAIDIPNPRGEDGNRTHPVQKGSWVIIDMVGVQYNPRYFEDPMEYKPSRWHGIKNDSDQFSAFSLGPRGCIGRKFATTEAVCFLAMLLRDYKVEPLLQHGETKERWKKRILDGKIVLTLGVLDVPVTFTKRTGTK</sequence>
<dbReference type="InterPro" id="IPR036396">
    <property type="entry name" value="Cyt_P450_sf"/>
</dbReference>
<dbReference type="PRINTS" id="PR00463">
    <property type="entry name" value="EP450I"/>
</dbReference>
<evidence type="ECO:0000256" key="4">
    <source>
        <dbReference type="ARBA" id="ARBA00023002"/>
    </source>
</evidence>